<dbReference type="PANTHER" id="PTHR32440">
    <property type="entry name" value="PHOSPHATASE DCR2-RELATED-RELATED"/>
    <property type="match status" value="1"/>
</dbReference>
<feature type="signal peptide" evidence="2">
    <location>
        <begin position="1"/>
        <end position="21"/>
    </location>
</feature>
<feature type="region of interest" description="Disordered" evidence="1">
    <location>
        <begin position="385"/>
        <end position="416"/>
    </location>
</feature>
<keyword evidence="2" id="KW-0732">Signal</keyword>
<feature type="compositionally biased region" description="Polar residues" evidence="1">
    <location>
        <begin position="389"/>
        <end position="406"/>
    </location>
</feature>
<evidence type="ECO:0000313" key="4">
    <source>
        <dbReference type="Proteomes" id="UP000785679"/>
    </source>
</evidence>
<dbReference type="SUPFAM" id="SSF56300">
    <property type="entry name" value="Metallo-dependent phosphatases"/>
    <property type="match status" value="1"/>
</dbReference>
<evidence type="ECO:0000256" key="2">
    <source>
        <dbReference type="SAM" id="SignalP"/>
    </source>
</evidence>
<keyword evidence="4" id="KW-1185">Reference proteome</keyword>
<comment type="caution">
    <text evidence="3">The sequence shown here is derived from an EMBL/GenBank/DDBJ whole genome shotgun (WGS) entry which is preliminary data.</text>
</comment>
<evidence type="ECO:0000313" key="3">
    <source>
        <dbReference type="EMBL" id="TNV78593.1"/>
    </source>
</evidence>
<accession>A0A8J8NNK5</accession>
<dbReference type="EMBL" id="RRYP01010123">
    <property type="protein sequence ID" value="TNV78593.1"/>
    <property type="molecule type" value="Genomic_DNA"/>
</dbReference>
<proteinExistence type="predicted"/>
<dbReference type="AlphaFoldDB" id="A0A8J8NNK5"/>
<dbReference type="GO" id="GO:0016788">
    <property type="term" value="F:hydrolase activity, acting on ester bonds"/>
    <property type="evidence" value="ECO:0007669"/>
    <property type="project" value="TreeGrafter"/>
</dbReference>
<feature type="chain" id="PRO_5035279399" evidence="2">
    <location>
        <begin position="22"/>
        <end position="441"/>
    </location>
</feature>
<sequence>MKTFIFFILALAACFITLTVQQQEARSLSMRLEHSWLYIPYGFFRIMVFSDLLLNNNATENAATIQFMRDSISYYQTPDEEGIIPKVDLVVILGNAVNGTDWDGADMSYFEDRWDMIMQVIIENQLKISFTLGDLDTKGNLKDPKRIIRYLNSYGNLSMTYPTPTSIDGDSFYGLPVKRILCHQNVMQYAAYLMFLDSNTHSDCPQKQADKPENGFVSKQQINQAAAIVQKIRSSQPVIPNFFFSHQGFHELPSCLNDPEIDKVYSNNGGNQNVSCSIVDSNYLQKMILSHNKNLGFIAGKDLDNRYIISTPVNYTQIGRAGASNKSTGIKKRGAFIIELEEWSDPRDDKCQQQSVSVTYQGFIEEGDLKPFIPSQIKAQQRLKRSKISSECNRQSDQSTEYNNQADPMLRQQDEAQRSYSFEFANDSREQKRIEELRADI</sequence>
<evidence type="ECO:0000256" key="1">
    <source>
        <dbReference type="SAM" id="MobiDB-lite"/>
    </source>
</evidence>
<name>A0A8J8NNK5_HALGN</name>
<dbReference type="Proteomes" id="UP000785679">
    <property type="component" value="Unassembled WGS sequence"/>
</dbReference>
<gene>
    <name evidence="3" type="ORF">FGO68_gene12589</name>
</gene>
<dbReference type="InterPro" id="IPR029052">
    <property type="entry name" value="Metallo-depent_PP-like"/>
</dbReference>
<dbReference type="PANTHER" id="PTHR32440:SF3">
    <property type="entry name" value="CALCINEURIN-LIKE PHOSPHOESTERASE DOMAIN-CONTAINING PROTEIN"/>
    <property type="match status" value="1"/>
</dbReference>
<dbReference type="GO" id="GO:0005737">
    <property type="term" value="C:cytoplasm"/>
    <property type="evidence" value="ECO:0007669"/>
    <property type="project" value="TreeGrafter"/>
</dbReference>
<reference evidence="3" key="1">
    <citation type="submission" date="2019-06" db="EMBL/GenBank/DDBJ databases">
        <authorList>
            <person name="Zheng W."/>
        </authorList>
    </citation>
    <scope>NUCLEOTIDE SEQUENCE</scope>
    <source>
        <strain evidence="3">QDHG01</strain>
    </source>
</reference>
<organism evidence="3 4">
    <name type="scientific">Halteria grandinella</name>
    <dbReference type="NCBI Taxonomy" id="5974"/>
    <lineage>
        <taxon>Eukaryota</taxon>
        <taxon>Sar</taxon>
        <taxon>Alveolata</taxon>
        <taxon>Ciliophora</taxon>
        <taxon>Intramacronucleata</taxon>
        <taxon>Spirotrichea</taxon>
        <taxon>Stichotrichia</taxon>
        <taxon>Sporadotrichida</taxon>
        <taxon>Halteriidae</taxon>
        <taxon>Halteria</taxon>
    </lineage>
</organism>
<protein>
    <submittedName>
        <fullName evidence="3">Uncharacterized protein</fullName>
    </submittedName>
</protein>